<comment type="caution">
    <text evidence="3">The sequence shown here is derived from an EMBL/GenBank/DDBJ whole genome shotgun (WGS) entry which is preliminary data.</text>
</comment>
<gene>
    <name evidence="3" type="ORF">NATSA_05415</name>
</gene>
<reference evidence="3" key="1">
    <citation type="submission" date="2021-02" db="EMBL/GenBank/DDBJ databases">
        <title>Natronogracilivirga saccharolytica gen. nov. sp. nov. a new anaerobic, haloalkiliphilic carbohydrate-fermenting bacterium from soda lake and proposing of Cyclonatronumiaceae fam. nov. in the phylum Balneolaeota.</title>
        <authorList>
            <person name="Zhilina T.N."/>
            <person name="Sorokin D.Y."/>
            <person name="Zavarzina D.G."/>
            <person name="Toshchakov S.V."/>
            <person name="Kublanov I.V."/>
        </authorList>
    </citation>
    <scope>NUCLEOTIDE SEQUENCE</scope>
    <source>
        <strain evidence="3">Z-1702</strain>
    </source>
</reference>
<protein>
    <submittedName>
        <fullName evidence="3">Outer membrane lipoprotein-sorting protein</fullName>
    </submittedName>
</protein>
<accession>A0A8J7UU67</accession>
<dbReference type="InterPro" id="IPR029046">
    <property type="entry name" value="LolA/LolB/LppX"/>
</dbReference>
<dbReference type="CDD" id="cd16329">
    <property type="entry name" value="LolA_like"/>
    <property type="match status" value="1"/>
</dbReference>
<dbReference type="AlphaFoldDB" id="A0A8J7UU67"/>
<dbReference type="InterPro" id="IPR052944">
    <property type="entry name" value="Sporulation_related"/>
</dbReference>
<dbReference type="Proteomes" id="UP000673975">
    <property type="component" value="Unassembled WGS sequence"/>
</dbReference>
<dbReference type="EMBL" id="JAFIDN010000003">
    <property type="protein sequence ID" value="MBP3192095.1"/>
    <property type="molecule type" value="Genomic_DNA"/>
</dbReference>
<keyword evidence="3" id="KW-0449">Lipoprotein</keyword>
<keyword evidence="4" id="KW-1185">Reference proteome</keyword>
<organism evidence="3 4">
    <name type="scientific">Natronogracilivirga saccharolytica</name>
    <dbReference type="NCBI Taxonomy" id="2812953"/>
    <lineage>
        <taxon>Bacteria</taxon>
        <taxon>Pseudomonadati</taxon>
        <taxon>Balneolota</taxon>
        <taxon>Balneolia</taxon>
        <taxon>Balneolales</taxon>
        <taxon>Cyclonatronaceae</taxon>
        <taxon>Natronogracilivirga</taxon>
    </lineage>
</organism>
<keyword evidence="1" id="KW-0732">Signal</keyword>
<dbReference type="SUPFAM" id="SSF89392">
    <property type="entry name" value="Prokaryotic lipoproteins and lipoprotein localization factors"/>
    <property type="match status" value="1"/>
</dbReference>
<dbReference type="InterPro" id="IPR033399">
    <property type="entry name" value="TP_0789-like"/>
</dbReference>
<evidence type="ECO:0000259" key="2">
    <source>
        <dbReference type="Pfam" id="PF17131"/>
    </source>
</evidence>
<feature type="domain" description="Uncharacterized protein TP-0789" evidence="2">
    <location>
        <begin position="53"/>
        <end position="235"/>
    </location>
</feature>
<dbReference type="PANTHER" id="PTHR37507:SF2">
    <property type="entry name" value="SPORULATION PROTEIN YDCC"/>
    <property type="match status" value="1"/>
</dbReference>
<sequence length="237" mass="27999">MATTLQASDPDPAEILDRMEQVMRGNSNEAEMTMKIERPRYEREVSMRSWQYGRDHSMIVITAPSRDEGTAYLMRGSDIWNYDPRIDRTTRMPSSMMAQSWMGSDFTNDDLVRDSDIIEDYEHELLRTEEYEGREAYVIEMIPKPDTPIVWGKVKMWVCTQSYIQLRLENYDQRNELVNTMKLDQVTRFGDREIPARITVIPAGKDNERTILTYQHLEFDVDIDEGFFTQRNMQRVQ</sequence>
<name>A0A8J7UU67_9BACT</name>
<dbReference type="Pfam" id="PF17131">
    <property type="entry name" value="LolA_like"/>
    <property type="match status" value="1"/>
</dbReference>
<evidence type="ECO:0000256" key="1">
    <source>
        <dbReference type="ARBA" id="ARBA00022729"/>
    </source>
</evidence>
<proteinExistence type="predicted"/>
<dbReference type="PANTHER" id="PTHR37507">
    <property type="entry name" value="SPORULATION PROTEIN YDCC"/>
    <property type="match status" value="1"/>
</dbReference>
<evidence type="ECO:0000313" key="3">
    <source>
        <dbReference type="EMBL" id="MBP3192095.1"/>
    </source>
</evidence>
<dbReference type="Gene3D" id="2.50.20.10">
    <property type="entry name" value="Lipoprotein localisation LolA/LolB/LppX"/>
    <property type="match status" value="1"/>
</dbReference>
<evidence type="ECO:0000313" key="4">
    <source>
        <dbReference type="Proteomes" id="UP000673975"/>
    </source>
</evidence>